<keyword evidence="3" id="KW-1185">Reference proteome</keyword>
<keyword evidence="1" id="KW-0812">Transmembrane</keyword>
<protein>
    <submittedName>
        <fullName evidence="2">Uncharacterized protein</fullName>
    </submittedName>
</protein>
<feature type="transmembrane region" description="Helical" evidence="1">
    <location>
        <begin position="304"/>
        <end position="323"/>
    </location>
</feature>
<proteinExistence type="predicted"/>
<evidence type="ECO:0000256" key="1">
    <source>
        <dbReference type="SAM" id="Phobius"/>
    </source>
</evidence>
<dbReference type="eggNOG" id="ENOG502SH7B">
    <property type="taxonomic scope" value="Eukaryota"/>
</dbReference>
<dbReference type="EMBL" id="DS989826">
    <property type="protein sequence ID" value="EFR03484.1"/>
    <property type="molecule type" value="Genomic_DNA"/>
</dbReference>
<dbReference type="AlphaFoldDB" id="E4UZF4"/>
<dbReference type="InParanoid" id="E4UZF4"/>
<evidence type="ECO:0000313" key="3">
    <source>
        <dbReference type="Proteomes" id="UP000002669"/>
    </source>
</evidence>
<dbReference type="HOGENOM" id="CLU_034489_0_0_1"/>
<dbReference type="Proteomes" id="UP000002669">
    <property type="component" value="Unassembled WGS sequence"/>
</dbReference>
<sequence length="396" mass="43437">MAPLASGLFSRASFDSSITFGEFRDQWITPGDVFSILLILGSDVVHCALAQLAGSGVAPVSFSFGWVAYSIAALSSAVGENKLMPPDPDCKCKVINGRGGYVRDNSSWILGRIVRDFGHWKDNEIQKKLDSVLDQKFEKMRMRDKDAERPPMAGLIVSIYEPSTSIPTGTVKRDMVYWMGLAVLVLQLAIASVACGVYGEWGTLFVTVVGIVLSLATGLLPQWKKEKWACRRKAKDSYILTRGNGSQHAIVVRGNRRGFNLEDLASGQDNVMVATNLLTSIALLVLAVLWILLLITAAGIKHNTWFLLAVGSIGILQNIYVAGAPRRPENFGIPLDFVEVIGQPSTMETLLEVEEKYEKVGRSMLEEFFPGSLTGSEQERWDEIARNHGAAKKDAQ</sequence>
<dbReference type="RefSeq" id="XP_003171938.1">
    <property type="nucleotide sequence ID" value="XM_003171890.1"/>
</dbReference>
<feature type="transmembrane region" description="Helical" evidence="1">
    <location>
        <begin position="176"/>
        <end position="199"/>
    </location>
</feature>
<dbReference type="STRING" id="535722.E4UZF4"/>
<feature type="transmembrane region" description="Helical" evidence="1">
    <location>
        <begin position="277"/>
        <end position="298"/>
    </location>
</feature>
<dbReference type="OrthoDB" id="1937642at2759"/>
<evidence type="ECO:0000313" key="2">
    <source>
        <dbReference type="EMBL" id="EFR03484.1"/>
    </source>
</evidence>
<reference evidence="3" key="1">
    <citation type="journal article" date="2012" name="MBio">
        <title>Comparative genome analysis of Trichophyton rubrum and related dermatophytes reveals candidate genes involved in infection.</title>
        <authorList>
            <person name="Martinez D.A."/>
            <person name="Oliver B.G."/>
            <person name="Graeser Y."/>
            <person name="Goldberg J.M."/>
            <person name="Li W."/>
            <person name="Martinez-Rossi N.M."/>
            <person name="Monod M."/>
            <person name="Shelest E."/>
            <person name="Barton R.C."/>
            <person name="Birch E."/>
            <person name="Brakhage A.A."/>
            <person name="Chen Z."/>
            <person name="Gurr S.J."/>
            <person name="Heiman D."/>
            <person name="Heitman J."/>
            <person name="Kosti I."/>
            <person name="Rossi A."/>
            <person name="Saif S."/>
            <person name="Samalova M."/>
            <person name="Saunders C.W."/>
            <person name="Shea T."/>
            <person name="Summerbell R.C."/>
            <person name="Xu J."/>
            <person name="Young S."/>
            <person name="Zeng Q."/>
            <person name="Birren B.W."/>
            <person name="Cuomo C.A."/>
            <person name="White T.C."/>
        </authorList>
    </citation>
    <scope>NUCLEOTIDE SEQUENCE [LARGE SCALE GENOMIC DNA]</scope>
    <source>
        <strain evidence="3">ATCC MYA-4604 / CBS 118893</strain>
    </source>
</reference>
<dbReference type="VEuPathDB" id="FungiDB:MGYG_06482"/>
<accession>E4UZF4</accession>
<keyword evidence="1" id="KW-0472">Membrane</keyword>
<keyword evidence="1" id="KW-1133">Transmembrane helix</keyword>
<name>E4UZF4_ARTGP</name>
<feature type="transmembrane region" description="Helical" evidence="1">
    <location>
        <begin position="205"/>
        <end position="223"/>
    </location>
</feature>
<organism evidence="3">
    <name type="scientific">Arthroderma gypseum (strain ATCC MYA-4604 / CBS 118893)</name>
    <name type="common">Microsporum gypseum</name>
    <dbReference type="NCBI Taxonomy" id="535722"/>
    <lineage>
        <taxon>Eukaryota</taxon>
        <taxon>Fungi</taxon>
        <taxon>Dikarya</taxon>
        <taxon>Ascomycota</taxon>
        <taxon>Pezizomycotina</taxon>
        <taxon>Eurotiomycetes</taxon>
        <taxon>Eurotiomycetidae</taxon>
        <taxon>Onygenales</taxon>
        <taxon>Arthrodermataceae</taxon>
        <taxon>Nannizzia</taxon>
    </lineage>
</organism>
<dbReference type="OMA" id="YEYWMPA"/>
<dbReference type="GeneID" id="10027198"/>
<gene>
    <name evidence="2" type="ORF">MGYG_06482</name>
</gene>